<evidence type="ECO:0000256" key="2">
    <source>
        <dbReference type="ARBA" id="ARBA00023015"/>
    </source>
</evidence>
<dbReference type="PANTHER" id="PTHR30419">
    <property type="entry name" value="HTH-TYPE TRANSCRIPTIONAL REGULATOR YBHD"/>
    <property type="match status" value="1"/>
</dbReference>
<proteinExistence type="inferred from homology"/>
<dbReference type="Pfam" id="PF03466">
    <property type="entry name" value="LysR_substrate"/>
    <property type="match status" value="1"/>
</dbReference>
<dbReference type="GO" id="GO:0003700">
    <property type="term" value="F:DNA-binding transcription factor activity"/>
    <property type="evidence" value="ECO:0007669"/>
    <property type="project" value="InterPro"/>
</dbReference>
<organism evidence="6 7">
    <name type="scientific">Nocardioides gansuensis</name>
    <dbReference type="NCBI Taxonomy" id="2138300"/>
    <lineage>
        <taxon>Bacteria</taxon>
        <taxon>Bacillati</taxon>
        <taxon>Actinomycetota</taxon>
        <taxon>Actinomycetes</taxon>
        <taxon>Propionibacteriales</taxon>
        <taxon>Nocardioidaceae</taxon>
        <taxon>Nocardioides</taxon>
    </lineage>
</organism>
<keyword evidence="4" id="KW-0804">Transcription</keyword>
<dbReference type="Proteomes" id="UP000246018">
    <property type="component" value="Unassembled WGS sequence"/>
</dbReference>
<evidence type="ECO:0000259" key="5">
    <source>
        <dbReference type="PROSITE" id="PS50931"/>
    </source>
</evidence>
<dbReference type="SUPFAM" id="SSF46785">
    <property type="entry name" value="Winged helix' DNA-binding domain"/>
    <property type="match status" value="1"/>
</dbReference>
<dbReference type="InterPro" id="IPR036390">
    <property type="entry name" value="WH_DNA-bd_sf"/>
</dbReference>
<gene>
    <name evidence="6" type="ORF">DDE18_05995</name>
</gene>
<evidence type="ECO:0000256" key="1">
    <source>
        <dbReference type="ARBA" id="ARBA00009437"/>
    </source>
</evidence>
<dbReference type="CDD" id="cd05466">
    <property type="entry name" value="PBP2_LTTR_substrate"/>
    <property type="match status" value="1"/>
</dbReference>
<feature type="domain" description="HTH lysR-type" evidence="5">
    <location>
        <begin position="3"/>
        <end position="60"/>
    </location>
</feature>
<comment type="similarity">
    <text evidence="1">Belongs to the LysR transcriptional regulatory family.</text>
</comment>
<reference evidence="6 7" key="1">
    <citation type="submission" date="2018-04" db="EMBL/GenBank/DDBJ databases">
        <title>Genome of Nocardioides gansuensis WSJ-1.</title>
        <authorList>
            <person name="Wu S."/>
            <person name="Wang G."/>
        </authorList>
    </citation>
    <scope>NUCLEOTIDE SEQUENCE [LARGE SCALE GENOMIC DNA]</scope>
    <source>
        <strain evidence="6 7">WSJ-1</strain>
    </source>
</reference>
<dbReference type="AlphaFoldDB" id="A0A2T8FDR2"/>
<dbReference type="Gene3D" id="3.40.190.10">
    <property type="entry name" value="Periplasmic binding protein-like II"/>
    <property type="match status" value="2"/>
</dbReference>
<evidence type="ECO:0000256" key="4">
    <source>
        <dbReference type="ARBA" id="ARBA00023163"/>
    </source>
</evidence>
<keyword evidence="7" id="KW-1185">Reference proteome</keyword>
<dbReference type="InterPro" id="IPR050950">
    <property type="entry name" value="HTH-type_LysR_regulators"/>
</dbReference>
<dbReference type="PROSITE" id="PS50931">
    <property type="entry name" value="HTH_LYSR"/>
    <property type="match status" value="1"/>
</dbReference>
<protein>
    <submittedName>
        <fullName evidence="6">LysR family transcriptional regulator</fullName>
    </submittedName>
</protein>
<dbReference type="GO" id="GO:0005829">
    <property type="term" value="C:cytosol"/>
    <property type="evidence" value="ECO:0007669"/>
    <property type="project" value="TreeGrafter"/>
</dbReference>
<dbReference type="InterPro" id="IPR005119">
    <property type="entry name" value="LysR_subst-bd"/>
</dbReference>
<keyword evidence="2" id="KW-0805">Transcription regulation</keyword>
<dbReference type="EMBL" id="QDGZ01000002">
    <property type="protein sequence ID" value="PVG83852.1"/>
    <property type="molecule type" value="Genomic_DNA"/>
</dbReference>
<dbReference type="RefSeq" id="WP_116571326.1">
    <property type="nucleotide sequence ID" value="NZ_QDGZ01000002.1"/>
</dbReference>
<evidence type="ECO:0000313" key="7">
    <source>
        <dbReference type="Proteomes" id="UP000246018"/>
    </source>
</evidence>
<evidence type="ECO:0000313" key="6">
    <source>
        <dbReference type="EMBL" id="PVG83852.1"/>
    </source>
</evidence>
<name>A0A2T8FDR2_9ACTN</name>
<dbReference type="SUPFAM" id="SSF53850">
    <property type="entry name" value="Periplasmic binding protein-like II"/>
    <property type="match status" value="1"/>
</dbReference>
<keyword evidence="3" id="KW-0238">DNA-binding</keyword>
<dbReference type="Gene3D" id="1.10.10.10">
    <property type="entry name" value="Winged helix-like DNA-binding domain superfamily/Winged helix DNA-binding domain"/>
    <property type="match status" value="1"/>
</dbReference>
<sequence>MAVDPSQLRMLALVAEHGSLARAAAELRLTPGALTAQVTKAERDWGVPVVHRGPRGARLTEAGSVLAKYGLVIDEACDAAAAELDDLLGRAVARLRIGAFLSVALRVLPEAMTALRHRRPGSDLSIVEGTSTDLRSRVTRGELDLAIVATYDDAPDLAAWLTGVPLLDDPLVVCLPAEHRLALTPPERRVRFSQLRHEPWVAILSGETAREQFDRIAREHDLRPRVQFETESYDVAQAMVGTGLGVAVLSRLAVRRTPGAVHRELERPRLSRRLWAVHATDTRLAPLVDELIDLLRDVCTDLREEWRANPVSSAD</sequence>
<dbReference type="OrthoDB" id="4131546at2"/>
<dbReference type="Pfam" id="PF00126">
    <property type="entry name" value="HTH_1"/>
    <property type="match status" value="1"/>
</dbReference>
<dbReference type="GO" id="GO:0003677">
    <property type="term" value="F:DNA binding"/>
    <property type="evidence" value="ECO:0007669"/>
    <property type="project" value="UniProtKB-KW"/>
</dbReference>
<evidence type="ECO:0000256" key="3">
    <source>
        <dbReference type="ARBA" id="ARBA00023125"/>
    </source>
</evidence>
<comment type="caution">
    <text evidence="6">The sequence shown here is derived from an EMBL/GenBank/DDBJ whole genome shotgun (WGS) entry which is preliminary data.</text>
</comment>
<dbReference type="InterPro" id="IPR036388">
    <property type="entry name" value="WH-like_DNA-bd_sf"/>
</dbReference>
<accession>A0A2T8FDR2</accession>
<dbReference type="InterPro" id="IPR000847">
    <property type="entry name" value="LysR_HTH_N"/>
</dbReference>